<dbReference type="EMBL" id="CP121196">
    <property type="protein sequence ID" value="XBH18714.1"/>
    <property type="molecule type" value="Genomic_DNA"/>
</dbReference>
<evidence type="ECO:0000313" key="2">
    <source>
        <dbReference type="EMBL" id="XBH18714.1"/>
    </source>
</evidence>
<gene>
    <name evidence="1" type="ORF">P8935_05180</name>
    <name evidence="2" type="ORF">P8935_05225</name>
</gene>
<sequence length="60" mass="6786">MSSIAKIIEEEIKRLNMNLTVSLHNAFKAATAARGENMTDVLMAYIKAYVEKNSTKGRRR</sequence>
<dbReference type="GO" id="GO:0006355">
    <property type="term" value="P:regulation of DNA-templated transcription"/>
    <property type="evidence" value="ECO:0007669"/>
    <property type="project" value="InterPro"/>
</dbReference>
<name>A0AAU7DN06_9BACT</name>
<dbReference type="Gene3D" id="1.10.1220.10">
    <property type="entry name" value="Met repressor-like"/>
    <property type="match status" value="1"/>
</dbReference>
<protein>
    <submittedName>
        <fullName evidence="2">Plasmid partition protein ParG</fullName>
    </submittedName>
</protein>
<dbReference type="EMBL" id="CP121196">
    <property type="protein sequence ID" value="XBH18705.1"/>
    <property type="molecule type" value="Genomic_DNA"/>
</dbReference>
<dbReference type="InterPro" id="IPR013321">
    <property type="entry name" value="Arc_rbn_hlx_hlx"/>
</dbReference>
<dbReference type="AlphaFoldDB" id="A0AAU7DN06"/>
<dbReference type="Pfam" id="PF09274">
    <property type="entry name" value="ParG"/>
    <property type="match status" value="1"/>
</dbReference>
<organism evidence="2">
    <name type="scientific">Telmatobacter sp. DSM 110680</name>
    <dbReference type="NCBI Taxonomy" id="3036704"/>
    <lineage>
        <taxon>Bacteria</taxon>
        <taxon>Pseudomonadati</taxon>
        <taxon>Acidobacteriota</taxon>
        <taxon>Terriglobia</taxon>
        <taxon>Terriglobales</taxon>
        <taxon>Acidobacteriaceae</taxon>
        <taxon>Telmatobacter</taxon>
    </lineage>
</organism>
<evidence type="ECO:0000313" key="1">
    <source>
        <dbReference type="EMBL" id="XBH18705.1"/>
    </source>
</evidence>
<dbReference type="SUPFAM" id="SSF47598">
    <property type="entry name" value="Ribbon-helix-helix"/>
    <property type="match status" value="1"/>
</dbReference>
<dbReference type="InterPro" id="IPR010985">
    <property type="entry name" value="Ribbon_hlx_hlx"/>
</dbReference>
<dbReference type="RefSeq" id="WP_348263928.1">
    <property type="nucleotide sequence ID" value="NZ_CP121196.1"/>
</dbReference>
<proteinExistence type="predicted"/>
<accession>A0AAU7DN06</accession>
<dbReference type="InterPro" id="IPR015354">
    <property type="entry name" value="DNA_partition_ParG"/>
</dbReference>
<reference evidence="2" key="1">
    <citation type="submission" date="2023-03" db="EMBL/GenBank/DDBJ databases">
        <title>Edaphobacter sp.</title>
        <authorList>
            <person name="Huber K.J."/>
            <person name="Papendorf J."/>
            <person name="Pilke C."/>
            <person name="Bunk B."/>
            <person name="Sproeer C."/>
            <person name="Pester M."/>
        </authorList>
    </citation>
    <scope>NUCLEOTIDE SEQUENCE</scope>
    <source>
        <strain evidence="2">DSM 110680</strain>
    </source>
</reference>